<feature type="coiled-coil region" evidence="1">
    <location>
        <begin position="246"/>
        <end position="280"/>
    </location>
</feature>
<feature type="region of interest" description="Disordered" evidence="2">
    <location>
        <begin position="737"/>
        <end position="761"/>
    </location>
</feature>
<feature type="region of interest" description="Disordered" evidence="2">
    <location>
        <begin position="285"/>
        <end position="365"/>
    </location>
</feature>
<evidence type="ECO:0000256" key="1">
    <source>
        <dbReference type="SAM" id="Coils"/>
    </source>
</evidence>
<gene>
    <name evidence="3" type="ORF">N658DRAFT_511289</name>
</gene>
<dbReference type="AlphaFoldDB" id="A0AAN6SXE4"/>
<dbReference type="Gene3D" id="1.10.287.1490">
    <property type="match status" value="1"/>
</dbReference>
<sequence>MGAVATSQPDDLRCCCGNEDCVFLKHNCSVLSSVERDVHTAARMGQTLLARHEAYMASAERDRLELTARIEQLERENTALETRNKAITDENHGLRDELEQLNDTVNDAETKIGSLEATLLDSQREVRRLEIAADRAASLERQIAILEEEQVVLRTTVSRTEEEARTTMYRWRQAEKGLNDLQEQLERMENETREERERHVEVIGRMARQRAMEKELNTAAGRLKGAAAVKSMTESRSGGGAVSHFVRDLLQDNAKLQLGIAELREMLLSSNDEIQTLREQLMYHQPAVGQESGSPKTLRAELEKTEPLSPPPPPRVSQELHVHHHYHVSHKPDTRKSRKRRHVLTSGTFTPPQPFAPGSSIGTSARFQRGTLAGPLLSPPPGERPAMSATARWSLQTAEQSEFVPSSAPSSPRSTNRDSVFDRIPGLTSPASPTTSLDPASPVWKTAHRKKVSEFSLRSISETAIFPTERPHLPRGYPPRAQQLSRLLMTDHPSASITLPYTTDDMPSITSPSLGDYPGSSSPTGPSATENSPAVTPSSSQFDPSVEQRPCGSGRGLRRVVSHESIMSLANGLDIHTLRTRPSQLSLRPLGSPATAAGTNLSAVTARPTLYSGLGAAGKRGSIILRDTLMVSIPASRQGGGERVVTRGRYRERDGGGQGSGSRAPSALGKLVSWRPWGGGGGGGNDNSTNNDADENAAGSPATSPATSTPAINSSVPVSFSPAIPVLSLPPLSTDSPGTSLLGKSPQGSVSSTGTSSTAATATAAENAALAALFRAPGINQPGAVPGFQELWAAQKRRAPPSKVAVDDQQGVQEALREVLEEI</sequence>
<feature type="compositionally biased region" description="Polar residues" evidence="2">
    <location>
        <begin position="528"/>
        <end position="543"/>
    </location>
</feature>
<feature type="region of interest" description="Disordered" evidence="2">
    <location>
        <begin position="636"/>
        <end position="710"/>
    </location>
</feature>
<dbReference type="EMBL" id="MU863719">
    <property type="protein sequence ID" value="KAK4096344.1"/>
    <property type="molecule type" value="Genomic_DNA"/>
</dbReference>
<dbReference type="Proteomes" id="UP001305647">
    <property type="component" value="Unassembled WGS sequence"/>
</dbReference>
<feature type="compositionally biased region" description="Low complexity" evidence="2">
    <location>
        <begin position="700"/>
        <end position="710"/>
    </location>
</feature>
<feature type="region of interest" description="Disordered" evidence="2">
    <location>
        <begin position="495"/>
        <end position="557"/>
    </location>
</feature>
<feature type="compositionally biased region" description="Low complexity" evidence="2">
    <location>
        <begin position="518"/>
        <end position="527"/>
    </location>
</feature>
<proteinExistence type="predicted"/>
<comment type="caution">
    <text evidence="3">The sequence shown here is derived from an EMBL/GenBank/DDBJ whole genome shotgun (WGS) entry which is preliminary data.</text>
</comment>
<dbReference type="SUPFAM" id="SSF57997">
    <property type="entry name" value="Tropomyosin"/>
    <property type="match status" value="1"/>
</dbReference>
<reference evidence="3" key="1">
    <citation type="journal article" date="2023" name="Mol. Phylogenet. Evol.">
        <title>Genome-scale phylogeny and comparative genomics of the fungal order Sordariales.</title>
        <authorList>
            <person name="Hensen N."/>
            <person name="Bonometti L."/>
            <person name="Westerberg I."/>
            <person name="Brannstrom I.O."/>
            <person name="Guillou S."/>
            <person name="Cros-Aarteil S."/>
            <person name="Calhoun S."/>
            <person name="Haridas S."/>
            <person name="Kuo A."/>
            <person name="Mondo S."/>
            <person name="Pangilinan J."/>
            <person name="Riley R."/>
            <person name="LaButti K."/>
            <person name="Andreopoulos B."/>
            <person name="Lipzen A."/>
            <person name="Chen C."/>
            <person name="Yan M."/>
            <person name="Daum C."/>
            <person name="Ng V."/>
            <person name="Clum A."/>
            <person name="Steindorff A."/>
            <person name="Ohm R.A."/>
            <person name="Martin F."/>
            <person name="Silar P."/>
            <person name="Natvig D.O."/>
            <person name="Lalanne C."/>
            <person name="Gautier V."/>
            <person name="Ament-Velasquez S.L."/>
            <person name="Kruys A."/>
            <person name="Hutchinson M.I."/>
            <person name="Powell A.J."/>
            <person name="Barry K."/>
            <person name="Miller A.N."/>
            <person name="Grigoriev I.V."/>
            <person name="Debuchy R."/>
            <person name="Gladieux P."/>
            <person name="Hiltunen Thoren M."/>
            <person name="Johannesson H."/>
        </authorList>
    </citation>
    <scope>NUCLEOTIDE SEQUENCE</scope>
    <source>
        <strain evidence="3">CBS 757.83</strain>
    </source>
</reference>
<keyword evidence="4" id="KW-1185">Reference proteome</keyword>
<organism evidence="3 4">
    <name type="scientific">Parathielavia hyrcaniae</name>
    <dbReference type="NCBI Taxonomy" id="113614"/>
    <lineage>
        <taxon>Eukaryota</taxon>
        <taxon>Fungi</taxon>
        <taxon>Dikarya</taxon>
        <taxon>Ascomycota</taxon>
        <taxon>Pezizomycotina</taxon>
        <taxon>Sordariomycetes</taxon>
        <taxon>Sordariomycetidae</taxon>
        <taxon>Sordariales</taxon>
        <taxon>Chaetomiaceae</taxon>
        <taxon>Parathielavia</taxon>
    </lineage>
</organism>
<protein>
    <submittedName>
        <fullName evidence="3">Uncharacterized protein</fullName>
    </submittedName>
</protein>
<feature type="compositionally biased region" description="Polar residues" evidence="2">
    <location>
        <begin position="429"/>
        <end position="438"/>
    </location>
</feature>
<reference evidence="3" key="2">
    <citation type="submission" date="2023-05" db="EMBL/GenBank/DDBJ databases">
        <authorList>
            <consortium name="Lawrence Berkeley National Laboratory"/>
            <person name="Steindorff A."/>
            <person name="Hensen N."/>
            <person name="Bonometti L."/>
            <person name="Westerberg I."/>
            <person name="Brannstrom I.O."/>
            <person name="Guillou S."/>
            <person name="Cros-Aarteil S."/>
            <person name="Calhoun S."/>
            <person name="Haridas S."/>
            <person name="Kuo A."/>
            <person name="Mondo S."/>
            <person name="Pangilinan J."/>
            <person name="Riley R."/>
            <person name="Labutti K."/>
            <person name="Andreopoulos B."/>
            <person name="Lipzen A."/>
            <person name="Chen C."/>
            <person name="Yanf M."/>
            <person name="Daum C."/>
            <person name="Ng V."/>
            <person name="Clum A."/>
            <person name="Ohm R."/>
            <person name="Martin F."/>
            <person name="Silar P."/>
            <person name="Natvig D."/>
            <person name="Lalanne C."/>
            <person name="Gautier V."/>
            <person name="Ament-Velasquez S.L."/>
            <person name="Kruys A."/>
            <person name="Hutchinson M.I."/>
            <person name="Powell A.J."/>
            <person name="Barry K."/>
            <person name="Miller A.N."/>
            <person name="Grigoriev I.V."/>
            <person name="Debuchy R."/>
            <person name="Gladieux P."/>
            <person name="Thoren M.H."/>
            <person name="Johannesson H."/>
        </authorList>
    </citation>
    <scope>NUCLEOTIDE SEQUENCE</scope>
    <source>
        <strain evidence="3">CBS 757.83</strain>
    </source>
</reference>
<feature type="compositionally biased region" description="Polar residues" evidence="2">
    <location>
        <begin position="397"/>
        <end position="414"/>
    </location>
</feature>
<feature type="region of interest" description="Disordered" evidence="2">
    <location>
        <begin position="397"/>
        <end position="444"/>
    </location>
</feature>
<accession>A0AAN6SXE4</accession>
<feature type="coiled-coil region" evidence="1">
    <location>
        <begin position="56"/>
        <end position="198"/>
    </location>
</feature>
<evidence type="ECO:0000256" key="2">
    <source>
        <dbReference type="SAM" id="MobiDB-lite"/>
    </source>
</evidence>
<evidence type="ECO:0000313" key="4">
    <source>
        <dbReference type="Proteomes" id="UP001305647"/>
    </source>
</evidence>
<feature type="compositionally biased region" description="Low complexity" evidence="2">
    <location>
        <begin position="749"/>
        <end position="761"/>
    </location>
</feature>
<name>A0AAN6SXE4_9PEZI</name>
<evidence type="ECO:0000313" key="3">
    <source>
        <dbReference type="EMBL" id="KAK4096344.1"/>
    </source>
</evidence>
<keyword evidence="1" id="KW-0175">Coiled coil</keyword>